<sequence>MKFPFISSEKYTSRTTTMPPTDLRIQLPEHSLRCFPISDRILFDGTDIQEKTTRKRVSLEGCRTLSPFLRRRIFLTFCSVPAGQATRPSGGSLYKN</sequence>
<keyword evidence="2" id="KW-1185">Reference proteome</keyword>
<comment type="caution">
    <text evidence="1">The sequence shown here is derived from an EMBL/GenBank/DDBJ whole genome shotgun (WGS) entry which is preliminary data.</text>
</comment>
<dbReference type="AlphaFoldDB" id="A0A4Y2K8N1"/>
<name>A0A4Y2K8N1_ARAVE</name>
<evidence type="ECO:0000313" key="1">
    <source>
        <dbReference type="EMBL" id="GBM98309.1"/>
    </source>
</evidence>
<gene>
    <name evidence="1" type="ORF">AVEN_62344_1</name>
</gene>
<accession>A0A4Y2K8N1</accession>
<proteinExistence type="predicted"/>
<evidence type="ECO:0000313" key="2">
    <source>
        <dbReference type="Proteomes" id="UP000499080"/>
    </source>
</evidence>
<dbReference type="EMBL" id="BGPR01004312">
    <property type="protein sequence ID" value="GBM98309.1"/>
    <property type="molecule type" value="Genomic_DNA"/>
</dbReference>
<dbReference type="Proteomes" id="UP000499080">
    <property type="component" value="Unassembled WGS sequence"/>
</dbReference>
<protein>
    <submittedName>
        <fullName evidence="1">Uncharacterized protein</fullName>
    </submittedName>
</protein>
<reference evidence="1 2" key="1">
    <citation type="journal article" date="2019" name="Sci. Rep.">
        <title>Orb-weaving spider Araneus ventricosus genome elucidates the spidroin gene catalogue.</title>
        <authorList>
            <person name="Kono N."/>
            <person name="Nakamura H."/>
            <person name="Ohtoshi R."/>
            <person name="Moran D.A.P."/>
            <person name="Shinohara A."/>
            <person name="Yoshida Y."/>
            <person name="Fujiwara M."/>
            <person name="Mori M."/>
            <person name="Tomita M."/>
            <person name="Arakawa K."/>
        </authorList>
    </citation>
    <scope>NUCLEOTIDE SEQUENCE [LARGE SCALE GENOMIC DNA]</scope>
</reference>
<organism evidence="1 2">
    <name type="scientific">Araneus ventricosus</name>
    <name type="common">Orbweaver spider</name>
    <name type="synonym">Epeira ventricosa</name>
    <dbReference type="NCBI Taxonomy" id="182803"/>
    <lineage>
        <taxon>Eukaryota</taxon>
        <taxon>Metazoa</taxon>
        <taxon>Ecdysozoa</taxon>
        <taxon>Arthropoda</taxon>
        <taxon>Chelicerata</taxon>
        <taxon>Arachnida</taxon>
        <taxon>Araneae</taxon>
        <taxon>Araneomorphae</taxon>
        <taxon>Entelegynae</taxon>
        <taxon>Araneoidea</taxon>
        <taxon>Araneidae</taxon>
        <taxon>Araneus</taxon>
    </lineage>
</organism>